<evidence type="ECO:0000313" key="1">
    <source>
        <dbReference type="EMBL" id="WIC39585.1"/>
    </source>
</evidence>
<sequence>MNMDAIVFLTTRDHQLRLQGAVNVSALKRNTQDNF</sequence>
<proteinExistence type="predicted"/>
<protein>
    <submittedName>
        <fullName evidence="1">Uncharacterized protein</fullName>
    </submittedName>
</protein>
<name>A0AAF0LX11_9CAUD</name>
<dbReference type="Proteomes" id="UP001237988">
    <property type="component" value="Segment"/>
</dbReference>
<reference evidence="1" key="1">
    <citation type="submission" date="2023-04" db="EMBL/GenBank/DDBJ databases">
        <title>Bacteriophage Phass-1 Discovered in the Human Gut Virome - the Founding Member of the Proposed New Family Phassviridae.</title>
        <authorList>
            <person name="Tikunov A.Y."/>
            <person name="Morozova V.V."/>
            <person name="Chechushkov A.V."/>
            <person name="Tikunova N.V."/>
        </authorList>
    </citation>
    <scope>NUCLEOTIDE SEQUENCE</scope>
</reference>
<dbReference type="EMBL" id="OQ749652">
    <property type="protein sequence ID" value="WIC39585.1"/>
    <property type="molecule type" value="Genomic_DNA"/>
</dbReference>
<evidence type="ECO:0000313" key="2">
    <source>
        <dbReference type="Proteomes" id="UP001237988"/>
    </source>
</evidence>
<accession>A0AAF0LX11</accession>
<organism evidence="1 2">
    <name type="scientific">Phage Phass-1</name>
    <dbReference type="NCBI Taxonomy" id="3043662"/>
    <lineage>
        <taxon>Viruses</taxon>
        <taxon>Duplodnaviria</taxon>
        <taxon>Heunggongvirae</taxon>
        <taxon>Uroviricota</taxon>
        <taxon>Caudoviricetes</taxon>
        <taxon>Caudoviricetes code 15 clade</taxon>
    </lineage>
</organism>